<dbReference type="KEGG" id="eff:skT53_11240"/>
<dbReference type="Gene3D" id="3.40.50.980">
    <property type="match status" value="1"/>
</dbReference>
<keyword evidence="1" id="KW-1133">Transmembrane helix</keyword>
<dbReference type="InterPro" id="IPR000873">
    <property type="entry name" value="AMP-dep_synth/lig_dom"/>
</dbReference>
<keyword evidence="4" id="KW-1185">Reference proteome</keyword>
<dbReference type="RefSeq" id="WP_318978597.1">
    <property type="nucleotide sequence ID" value="NZ_AP023366.1"/>
</dbReference>
<evidence type="ECO:0000259" key="2">
    <source>
        <dbReference type="Pfam" id="PF00501"/>
    </source>
</evidence>
<dbReference type="PANTHER" id="PTHR43767:SF1">
    <property type="entry name" value="NONRIBOSOMAL PEPTIDE SYNTHASE PES1 (EUROFUNG)-RELATED"/>
    <property type="match status" value="1"/>
</dbReference>
<evidence type="ECO:0000256" key="1">
    <source>
        <dbReference type="SAM" id="Phobius"/>
    </source>
</evidence>
<feature type="domain" description="AMP-dependent synthetase/ligase" evidence="2">
    <location>
        <begin position="8"/>
        <end position="129"/>
    </location>
</feature>
<dbReference type="AlphaFoldDB" id="A0A7I8DB05"/>
<evidence type="ECO:0000313" key="4">
    <source>
        <dbReference type="Proteomes" id="UP000593802"/>
    </source>
</evidence>
<sequence length="137" mass="15040">MDIGSCLARNARRHPDKWALTCEGRDYTYGEFNRLVNRLSHGLIALGLQKGQKVSLMMKNSDYFAIAFFAAAKAGAVLVPVNFRLTATEVNYILDHSDSVMVVCDAEFANLIEEARSTVPADAHVIVVGQPAIEGQR</sequence>
<protein>
    <recommendedName>
        <fullName evidence="2">AMP-dependent synthetase/ligase domain-containing protein</fullName>
    </recommendedName>
</protein>
<feature type="transmembrane region" description="Helical" evidence="1">
    <location>
        <begin position="63"/>
        <end position="83"/>
    </location>
</feature>
<dbReference type="EMBL" id="AP023366">
    <property type="protein sequence ID" value="BCJ86139.1"/>
    <property type="molecule type" value="Genomic_DNA"/>
</dbReference>
<proteinExistence type="predicted"/>
<name>A0A7I8DB05_9BACL</name>
<dbReference type="Pfam" id="PF00501">
    <property type="entry name" value="AMP-binding"/>
    <property type="match status" value="1"/>
</dbReference>
<dbReference type="Proteomes" id="UP000593802">
    <property type="component" value="Chromosome"/>
</dbReference>
<dbReference type="PANTHER" id="PTHR43767">
    <property type="entry name" value="LONG-CHAIN-FATTY-ACID--COA LIGASE"/>
    <property type="match status" value="1"/>
</dbReference>
<dbReference type="SUPFAM" id="SSF56801">
    <property type="entry name" value="Acetyl-CoA synthetase-like"/>
    <property type="match status" value="1"/>
</dbReference>
<gene>
    <name evidence="3" type="ORF">skT53_11240</name>
</gene>
<reference evidence="3 4" key="1">
    <citation type="submission" date="2020-08" db="EMBL/GenBank/DDBJ databases">
        <title>Complete Genome Sequence of Effusibacillus dendaii Strain skT53, Isolated from Farmland soil.</title>
        <authorList>
            <person name="Konishi T."/>
            <person name="Kawasaki H."/>
        </authorList>
    </citation>
    <scope>NUCLEOTIDE SEQUENCE [LARGE SCALE GENOMIC DNA]</scope>
    <source>
        <strain evidence="4">skT53</strain>
    </source>
</reference>
<keyword evidence="1" id="KW-0472">Membrane</keyword>
<keyword evidence="1" id="KW-0812">Transmembrane</keyword>
<dbReference type="InterPro" id="IPR050237">
    <property type="entry name" value="ATP-dep_AMP-bd_enzyme"/>
</dbReference>
<evidence type="ECO:0000313" key="3">
    <source>
        <dbReference type="EMBL" id="BCJ86139.1"/>
    </source>
</evidence>
<accession>A0A7I8DB05</accession>
<organism evidence="3 4">
    <name type="scientific">Effusibacillus dendaii</name>
    <dbReference type="NCBI Taxonomy" id="2743772"/>
    <lineage>
        <taxon>Bacteria</taxon>
        <taxon>Bacillati</taxon>
        <taxon>Bacillota</taxon>
        <taxon>Bacilli</taxon>
        <taxon>Bacillales</taxon>
        <taxon>Alicyclobacillaceae</taxon>
        <taxon>Effusibacillus</taxon>
    </lineage>
</organism>